<reference evidence="2 3" key="2">
    <citation type="journal article" date="2017" name="Nature">
        <title>The Apostasia genome and the evolution of orchids.</title>
        <authorList>
            <person name="Zhang G.Q."/>
            <person name="Liu K.W."/>
            <person name="Li Z."/>
            <person name="Lohaus R."/>
            <person name="Hsiao Y.Y."/>
            <person name="Niu S.C."/>
            <person name="Wang J.Y."/>
            <person name="Lin Y.C."/>
            <person name="Xu Q."/>
            <person name="Chen L.J."/>
            <person name="Yoshida K."/>
            <person name="Fujiwara S."/>
            <person name="Wang Z.W."/>
            <person name="Zhang Y.Q."/>
            <person name="Mitsuda N."/>
            <person name="Wang M."/>
            <person name="Liu G.H."/>
            <person name="Pecoraro L."/>
            <person name="Huang H.X."/>
            <person name="Xiao X.J."/>
            <person name="Lin M."/>
            <person name="Wu X.Y."/>
            <person name="Wu W.L."/>
            <person name="Chen Y.Y."/>
            <person name="Chang S.B."/>
            <person name="Sakamoto S."/>
            <person name="Ohme-Takagi M."/>
            <person name="Yagi M."/>
            <person name="Zeng S.J."/>
            <person name="Shen C.Y."/>
            <person name="Yeh C.M."/>
            <person name="Luo Y.B."/>
            <person name="Tsai W.C."/>
            <person name="Van de Peer Y."/>
            <person name="Liu Z.J."/>
        </authorList>
    </citation>
    <scope>NUCLEOTIDE SEQUENCE [LARGE SCALE GENOMIC DNA]</scope>
    <source>
        <tissue evidence="2">The whole plant</tissue>
    </source>
</reference>
<dbReference type="EMBL" id="KZ503190">
    <property type="protein sequence ID" value="PKU67503.1"/>
    <property type="molecule type" value="Genomic_DNA"/>
</dbReference>
<dbReference type="AlphaFoldDB" id="A0A2I0VVR7"/>
<organism evidence="2 3">
    <name type="scientific">Dendrobium catenatum</name>
    <dbReference type="NCBI Taxonomy" id="906689"/>
    <lineage>
        <taxon>Eukaryota</taxon>
        <taxon>Viridiplantae</taxon>
        <taxon>Streptophyta</taxon>
        <taxon>Embryophyta</taxon>
        <taxon>Tracheophyta</taxon>
        <taxon>Spermatophyta</taxon>
        <taxon>Magnoliopsida</taxon>
        <taxon>Liliopsida</taxon>
        <taxon>Asparagales</taxon>
        <taxon>Orchidaceae</taxon>
        <taxon>Epidendroideae</taxon>
        <taxon>Malaxideae</taxon>
        <taxon>Dendrobiinae</taxon>
        <taxon>Dendrobium</taxon>
    </lineage>
</organism>
<reference evidence="2 3" key="1">
    <citation type="journal article" date="2016" name="Sci. Rep.">
        <title>The Dendrobium catenatum Lindl. genome sequence provides insights into polysaccharide synthase, floral development and adaptive evolution.</title>
        <authorList>
            <person name="Zhang G.Q."/>
            <person name="Xu Q."/>
            <person name="Bian C."/>
            <person name="Tsai W.C."/>
            <person name="Yeh C.M."/>
            <person name="Liu K.W."/>
            <person name="Yoshida K."/>
            <person name="Zhang L.S."/>
            <person name="Chang S.B."/>
            <person name="Chen F."/>
            <person name="Shi Y."/>
            <person name="Su Y.Y."/>
            <person name="Zhang Y.Q."/>
            <person name="Chen L.J."/>
            <person name="Yin Y."/>
            <person name="Lin M."/>
            <person name="Huang H."/>
            <person name="Deng H."/>
            <person name="Wang Z.W."/>
            <person name="Zhu S.L."/>
            <person name="Zhao X."/>
            <person name="Deng C."/>
            <person name="Niu S.C."/>
            <person name="Huang J."/>
            <person name="Wang M."/>
            <person name="Liu G.H."/>
            <person name="Yang H.J."/>
            <person name="Xiao X.J."/>
            <person name="Hsiao Y.Y."/>
            <person name="Wu W.L."/>
            <person name="Chen Y.Y."/>
            <person name="Mitsuda N."/>
            <person name="Ohme-Takagi M."/>
            <person name="Luo Y.B."/>
            <person name="Van de Peer Y."/>
            <person name="Liu Z.J."/>
        </authorList>
    </citation>
    <scope>NUCLEOTIDE SEQUENCE [LARGE SCALE GENOMIC DNA]</scope>
    <source>
        <tissue evidence="2">The whole plant</tissue>
    </source>
</reference>
<accession>A0A2I0VVR7</accession>
<evidence type="ECO:0000313" key="3">
    <source>
        <dbReference type="Proteomes" id="UP000233837"/>
    </source>
</evidence>
<gene>
    <name evidence="2" type="ORF">MA16_Dca016227</name>
</gene>
<feature type="region of interest" description="Disordered" evidence="1">
    <location>
        <begin position="37"/>
        <end position="58"/>
    </location>
</feature>
<feature type="compositionally biased region" description="Low complexity" evidence="1">
    <location>
        <begin position="42"/>
        <end position="56"/>
    </location>
</feature>
<dbReference type="Proteomes" id="UP000233837">
    <property type="component" value="Unassembled WGS sequence"/>
</dbReference>
<evidence type="ECO:0000256" key="1">
    <source>
        <dbReference type="SAM" id="MobiDB-lite"/>
    </source>
</evidence>
<keyword evidence="3" id="KW-1185">Reference proteome</keyword>
<sequence>MASQSVDSRLQVLDSSLKFLAALNSLRKFLQLVGQQEKGAEPSGQQSQQLGQQPGLVEGSGQHPLRVCQNSACSWFCWTPWTATCGFPGCWLARKIDGIRKGQQVEV</sequence>
<name>A0A2I0VVR7_9ASPA</name>
<evidence type="ECO:0000313" key="2">
    <source>
        <dbReference type="EMBL" id="PKU67503.1"/>
    </source>
</evidence>
<proteinExistence type="predicted"/>
<protein>
    <submittedName>
        <fullName evidence="2">Uncharacterized protein</fullName>
    </submittedName>
</protein>